<name>A0ABP4XV60_9ACTN</name>
<keyword evidence="1" id="KW-0472">Membrane</keyword>
<feature type="transmembrane region" description="Helical" evidence="1">
    <location>
        <begin position="42"/>
        <end position="62"/>
    </location>
</feature>
<gene>
    <name evidence="2" type="ORF">GCM10009682_14900</name>
</gene>
<sequence>MAEPELGVEETIVWRVQRGMRIFAIGAIVVFALLIMQVAMVWGYYATIGILLVLGVLFQVYWQLLRPKLTATEAGVDVVSDWKPVHLEWADIRRVEIGDKGLTLIRADGSAVHSKVPHAAKPNPDKSPTEQALAADYLTRRANWARKGTGIKPTYEAPKA</sequence>
<keyword evidence="3" id="KW-1185">Reference proteome</keyword>
<evidence type="ECO:0000313" key="3">
    <source>
        <dbReference type="Proteomes" id="UP001500218"/>
    </source>
</evidence>
<protein>
    <submittedName>
        <fullName evidence="2">Uncharacterized protein</fullName>
    </submittedName>
</protein>
<comment type="caution">
    <text evidence="2">The sequence shown here is derived from an EMBL/GenBank/DDBJ whole genome shotgun (WGS) entry which is preliminary data.</text>
</comment>
<keyword evidence="1" id="KW-0812">Transmembrane</keyword>
<accession>A0ABP4XV60</accession>
<reference evidence="3" key="1">
    <citation type="journal article" date="2019" name="Int. J. Syst. Evol. Microbiol.">
        <title>The Global Catalogue of Microorganisms (GCM) 10K type strain sequencing project: providing services to taxonomists for standard genome sequencing and annotation.</title>
        <authorList>
            <consortium name="The Broad Institute Genomics Platform"/>
            <consortium name="The Broad Institute Genome Sequencing Center for Infectious Disease"/>
            <person name="Wu L."/>
            <person name="Ma J."/>
        </authorList>
    </citation>
    <scope>NUCLEOTIDE SEQUENCE [LARGE SCALE GENOMIC DNA]</scope>
    <source>
        <strain evidence="3">JCM 13250</strain>
    </source>
</reference>
<dbReference type="RefSeq" id="WP_344127698.1">
    <property type="nucleotide sequence ID" value="NZ_BAAALT010000035.1"/>
</dbReference>
<feature type="transmembrane region" description="Helical" evidence="1">
    <location>
        <begin position="20"/>
        <end position="36"/>
    </location>
</feature>
<evidence type="ECO:0000256" key="1">
    <source>
        <dbReference type="SAM" id="Phobius"/>
    </source>
</evidence>
<proteinExistence type="predicted"/>
<dbReference type="Proteomes" id="UP001500218">
    <property type="component" value="Unassembled WGS sequence"/>
</dbReference>
<evidence type="ECO:0000313" key="2">
    <source>
        <dbReference type="EMBL" id="GAA1794098.1"/>
    </source>
</evidence>
<organism evidence="2 3">
    <name type="scientific">Luedemannella flava</name>
    <dbReference type="NCBI Taxonomy" id="349316"/>
    <lineage>
        <taxon>Bacteria</taxon>
        <taxon>Bacillati</taxon>
        <taxon>Actinomycetota</taxon>
        <taxon>Actinomycetes</taxon>
        <taxon>Micromonosporales</taxon>
        <taxon>Micromonosporaceae</taxon>
        <taxon>Luedemannella</taxon>
    </lineage>
</organism>
<dbReference type="EMBL" id="BAAALT010000035">
    <property type="protein sequence ID" value="GAA1794098.1"/>
    <property type="molecule type" value="Genomic_DNA"/>
</dbReference>
<keyword evidence="1" id="KW-1133">Transmembrane helix</keyword>